<accession>A0A5P2CIZ9</accession>
<name>A0A5P2CIZ9_STRVZ</name>
<organism evidence="4 5">
    <name type="scientific">Streptomyces venezuelae</name>
    <dbReference type="NCBI Taxonomy" id="54571"/>
    <lineage>
        <taxon>Bacteria</taxon>
        <taxon>Bacillati</taxon>
        <taxon>Actinomycetota</taxon>
        <taxon>Actinomycetes</taxon>
        <taxon>Kitasatosporales</taxon>
        <taxon>Streptomycetaceae</taxon>
        <taxon>Streptomyces</taxon>
    </lineage>
</organism>
<dbReference type="EMBL" id="CP029191">
    <property type="protein sequence ID" value="QES40699.1"/>
    <property type="molecule type" value="Genomic_DNA"/>
</dbReference>
<dbReference type="RefSeq" id="WP_150183203.1">
    <property type="nucleotide sequence ID" value="NZ_CP029191.1"/>
</dbReference>
<dbReference type="PRINTS" id="PR00080">
    <property type="entry name" value="SDRFAMILY"/>
</dbReference>
<dbReference type="SMART" id="SM00822">
    <property type="entry name" value="PKS_KR"/>
    <property type="match status" value="1"/>
</dbReference>
<evidence type="ECO:0000256" key="2">
    <source>
        <dbReference type="ARBA" id="ARBA00023002"/>
    </source>
</evidence>
<evidence type="ECO:0000313" key="5">
    <source>
        <dbReference type="Proteomes" id="UP000324015"/>
    </source>
</evidence>
<dbReference type="Pfam" id="PF13561">
    <property type="entry name" value="adh_short_C2"/>
    <property type="match status" value="1"/>
</dbReference>
<protein>
    <submittedName>
        <fullName evidence="4">3-alpha-hydroxysteroid dehydrogenase</fullName>
    </submittedName>
</protein>
<reference evidence="4 5" key="1">
    <citation type="submission" date="2018-05" db="EMBL/GenBank/DDBJ databases">
        <title>Streptomyces venezuelae.</title>
        <authorList>
            <person name="Kim W."/>
            <person name="Lee N."/>
            <person name="Cho B.-K."/>
        </authorList>
    </citation>
    <scope>NUCLEOTIDE SEQUENCE [LARGE SCALE GENOMIC DNA]</scope>
    <source>
        <strain evidence="4 5">ATCC 14585</strain>
    </source>
</reference>
<dbReference type="Proteomes" id="UP000324015">
    <property type="component" value="Chromosome"/>
</dbReference>
<dbReference type="AlphaFoldDB" id="A0A5P2CIZ9"/>
<evidence type="ECO:0000313" key="4">
    <source>
        <dbReference type="EMBL" id="QES40699.1"/>
    </source>
</evidence>
<dbReference type="PROSITE" id="PS00061">
    <property type="entry name" value="ADH_SHORT"/>
    <property type="match status" value="1"/>
</dbReference>
<keyword evidence="2" id="KW-0560">Oxidoreductase</keyword>
<dbReference type="FunFam" id="3.40.50.720:FF:000084">
    <property type="entry name" value="Short-chain dehydrogenase reductase"/>
    <property type="match status" value="1"/>
</dbReference>
<dbReference type="NCBIfam" id="NF005559">
    <property type="entry name" value="PRK07231.1"/>
    <property type="match status" value="1"/>
</dbReference>
<dbReference type="InterPro" id="IPR036291">
    <property type="entry name" value="NAD(P)-bd_dom_sf"/>
</dbReference>
<evidence type="ECO:0000256" key="1">
    <source>
        <dbReference type="ARBA" id="ARBA00006484"/>
    </source>
</evidence>
<proteinExistence type="inferred from homology"/>
<dbReference type="InterPro" id="IPR002347">
    <property type="entry name" value="SDR_fam"/>
</dbReference>
<dbReference type="InterPro" id="IPR020904">
    <property type="entry name" value="Sc_DH/Rdtase_CS"/>
</dbReference>
<dbReference type="PANTHER" id="PTHR42760">
    <property type="entry name" value="SHORT-CHAIN DEHYDROGENASES/REDUCTASES FAMILY MEMBER"/>
    <property type="match status" value="1"/>
</dbReference>
<dbReference type="SUPFAM" id="SSF51735">
    <property type="entry name" value="NAD(P)-binding Rossmann-fold domains"/>
    <property type="match status" value="1"/>
</dbReference>
<dbReference type="GO" id="GO:0016616">
    <property type="term" value="F:oxidoreductase activity, acting on the CH-OH group of donors, NAD or NADP as acceptor"/>
    <property type="evidence" value="ECO:0007669"/>
    <property type="project" value="UniProtKB-ARBA"/>
</dbReference>
<dbReference type="PANTHER" id="PTHR42760:SF133">
    <property type="entry name" value="3-OXOACYL-[ACYL-CARRIER-PROTEIN] REDUCTASE"/>
    <property type="match status" value="1"/>
</dbReference>
<feature type="domain" description="Ketoreductase" evidence="3">
    <location>
        <begin position="9"/>
        <end position="186"/>
    </location>
</feature>
<dbReference type="PRINTS" id="PR00081">
    <property type="entry name" value="GDHRDH"/>
</dbReference>
<evidence type="ECO:0000259" key="3">
    <source>
        <dbReference type="SMART" id="SM00822"/>
    </source>
</evidence>
<dbReference type="Gene3D" id="3.40.50.720">
    <property type="entry name" value="NAD(P)-binding Rossmann-like Domain"/>
    <property type="match status" value="1"/>
</dbReference>
<sequence length="256" mass="26433">MSQHDLTGRTVIITGAARGLGAEAARQAVVAGANVVLTDVLADEGEATAAELGERARFAHHDVTSEEDWQRVVDLAVTEFGGVHGLVNNAGISTGQFLESESVEHFRKVLDINLTGVFIGMKTVVPAMKEAGGGSIVNISSAAGLMGLALTAGYGASKWGVRGLTKIGAVELGTARIRVNSVHPGMTYTPMTAQVGIEKGEGNYPNTPMGRVGEPHEIAGAMVFLLSDAASYVTGAELAVDGGWTAGPTVKYVMGQ</sequence>
<gene>
    <name evidence="4" type="ORF">DEJ49_06545</name>
</gene>
<dbReference type="CDD" id="cd05341">
    <property type="entry name" value="3beta-17beta-HSD_like_SDR_c"/>
    <property type="match status" value="1"/>
</dbReference>
<comment type="similarity">
    <text evidence="1">Belongs to the short-chain dehydrogenases/reductases (SDR) family.</text>
</comment>
<dbReference type="InterPro" id="IPR057326">
    <property type="entry name" value="KR_dom"/>
</dbReference>